<name>A0A1F7XKP2_9BACT</name>
<feature type="non-terminal residue" evidence="10">
    <location>
        <position position="1"/>
    </location>
</feature>
<feature type="transmembrane region" description="Helical" evidence="8">
    <location>
        <begin position="12"/>
        <end position="32"/>
    </location>
</feature>
<dbReference type="GO" id="GO:0009103">
    <property type="term" value="P:lipopolysaccharide biosynthetic process"/>
    <property type="evidence" value="ECO:0007669"/>
    <property type="project" value="UniProtKB-ARBA"/>
</dbReference>
<keyword evidence="3" id="KW-0328">Glycosyltransferase</keyword>
<evidence type="ECO:0000256" key="5">
    <source>
        <dbReference type="ARBA" id="ARBA00022692"/>
    </source>
</evidence>
<organism evidence="10 11">
    <name type="scientific">Candidatus Woesebacteria bacterium RBG_16_42_24</name>
    <dbReference type="NCBI Taxonomy" id="1802485"/>
    <lineage>
        <taxon>Bacteria</taxon>
        <taxon>Candidatus Woeseibacteriota</taxon>
    </lineage>
</organism>
<feature type="transmembrane region" description="Helical" evidence="8">
    <location>
        <begin position="79"/>
        <end position="98"/>
    </location>
</feature>
<dbReference type="PANTHER" id="PTHR33908:SF11">
    <property type="entry name" value="MEMBRANE PROTEIN"/>
    <property type="match status" value="1"/>
</dbReference>
<dbReference type="STRING" id="1802485.A2V97_01030"/>
<evidence type="ECO:0000256" key="1">
    <source>
        <dbReference type="ARBA" id="ARBA00004651"/>
    </source>
</evidence>
<feature type="transmembrane region" description="Helical" evidence="8">
    <location>
        <begin position="286"/>
        <end position="304"/>
    </location>
</feature>
<evidence type="ECO:0000256" key="4">
    <source>
        <dbReference type="ARBA" id="ARBA00022679"/>
    </source>
</evidence>
<keyword evidence="5 8" id="KW-0812">Transmembrane</keyword>
<evidence type="ECO:0000256" key="6">
    <source>
        <dbReference type="ARBA" id="ARBA00022989"/>
    </source>
</evidence>
<dbReference type="InterPro" id="IPR038731">
    <property type="entry name" value="RgtA/B/C-like"/>
</dbReference>
<evidence type="ECO:0000259" key="9">
    <source>
        <dbReference type="Pfam" id="PF13231"/>
    </source>
</evidence>
<feature type="transmembrane region" description="Helical" evidence="8">
    <location>
        <begin position="118"/>
        <end position="139"/>
    </location>
</feature>
<feature type="transmembrane region" description="Helical" evidence="8">
    <location>
        <begin position="342"/>
        <end position="359"/>
    </location>
</feature>
<keyword evidence="2" id="KW-1003">Cell membrane</keyword>
<dbReference type="GO" id="GO:0016763">
    <property type="term" value="F:pentosyltransferase activity"/>
    <property type="evidence" value="ECO:0007669"/>
    <property type="project" value="TreeGrafter"/>
</dbReference>
<feature type="transmembrane region" description="Helical" evidence="8">
    <location>
        <begin position="38"/>
        <end position="67"/>
    </location>
</feature>
<accession>A0A1F7XKP2</accession>
<proteinExistence type="predicted"/>
<dbReference type="PANTHER" id="PTHR33908">
    <property type="entry name" value="MANNOSYLTRANSFERASE YKCB-RELATED"/>
    <property type="match status" value="1"/>
</dbReference>
<comment type="subcellular location">
    <subcellularLocation>
        <location evidence="1">Cell membrane</location>
        <topology evidence="1">Multi-pass membrane protein</topology>
    </subcellularLocation>
</comment>
<dbReference type="GO" id="GO:0005886">
    <property type="term" value="C:plasma membrane"/>
    <property type="evidence" value="ECO:0007669"/>
    <property type="project" value="UniProtKB-SubCell"/>
</dbReference>
<gene>
    <name evidence="10" type="ORF">A2V97_01030</name>
</gene>
<dbReference type="Proteomes" id="UP000177382">
    <property type="component" value="Unassembled WGS sequence"/>
</dbReference>
<dbReference type="Pfam" id="PF13231">
    <property type="entry name" value="PMT_2"/>
    <property type="match status" value="1"/>
</dbReference>
<evidence type="ECO:0000256" key="8">
    <source>
        <dbReference type="SAM" id="Phobius"/>
    </source>
</evidence>
<protein>
    <recommendedName>
        <fullName evidence="9">Glycosyltransferase RgtA/B/C/D-like domain-containing protein</fullName>
    </recommendedName>
</protein>
<feature type="transmembrane region" description="Helical" evidence="8">
    <location>
        <begin position="262"/>
        <end position="279"/>
    </location>
</feature>
<feature type="transmembrane region" description="Helical" evidence="8">
    <location>
        <begin position="151"/>
        <end position="175"/>
    </location>
</feature>
<evidence type="ECO:0000256" key="2">
    <source>
        <dbReference type="ARBA" id="ARBA00022475"/>
    </source>
</evidence>
<evidence type="ECO:0000313" key="11">
    <source>
        <dbReference type="Proteomes" id="UP000177382"/>
    </source>
</evidence>
<sequence length="510" mass="58010">IHFQSYADYRTPLYIYSSVPTVAAFGITPWGVRLPAVLFGALGVLALYLLVLEIGNWKLATVASILLALSPWHIQYSRGAFEVTMLLAFLLFGLYFFFKSLEKPQFLWLSVLLLVLTPWIYNTAKLFTPLLMILLFILWKKQILKIERSQLVKAAVAGIVIGLPLVYATTFSGAIKRAEYLSVFTDPTTKTEVDYSILQDAKIRNVYGGGITSKVLTRLVHNKFSFWGSKVINNYISSLSFDFLFLKGDPNLRHSIEGVGQFYRFEVMALLLGIVLFFTKFKDRKVKLLILFWILAGIFPAAITRDGGTHATRLIIILPPLVLLMSYGLVEALDSLRSKKRIILATSLALLYLVSFVFYKHNYWMHNIWYSERSWHAGYKEIVDTLRDKQGQYKKIILTNANDDPRIFFAAYYPASPADWQKGMEKENVSGFGEMPHFDKFYFGQVDGKVGLGGLGDYLDNGILYIASSREIKWNLVMEPQKTPEGLKLVKTIQYPSGEPAFYAFAKEEN</sequence>
<feature type="domain" description="Glycosyltransferase RgtA/B/C/D-like" evidence="9">
    <location>
        <begin position="23"/>
        <end position="162"/>
    </location>
</feature>
<reference evidence="10 11" key="1">
    <citation type="journal article" date="2016" name="Nat. Commun.">
        <title>Thousands of microbial genomes shed light on interconnected biogeochemical processes in an aquifer system.</title>
        <authorList>
            <person name="Anantharaman K."/>
            <person name="Brown C.T."/>
            <person name="Hug L.A."/>
            <person name="Sharon I."/>
            <person name="Castelle C.J."/>
            <person name="Probst A.J."/>
            <person name="Thomas B.C."/>
            <person name="Singh A."/>
            <person name="Wilkins M.J."/>
            <person name="Karaoz U."/>
            <person name="Brodie E.L."/>
            <person name="Williams K.H."/>
            <person name="Hubbard S.S."/>
            <person name="Banfield J.F."/>
        </authorList>
    </citation>
    <scope>NUCLEOTIDE SEQUENCE [LARGE SCALE GENOMIC DNA]</scope>
</reference>
<comment type="caution">
    <text evidence="10">The sequence shown here is derived from an EMBL/GenBank/DDBJ whole genome shotgun (WGS) entry which is preliminary data.</text>
</comment>
<feature type="transmembrane region" description="Helical" evidence="8">
    <location>
        <begin position="310"/>
        <end position="330"/>
    </location>
</feature>
<evidence type="ECO:0000313" key="10">
    <source>
        <dbReference type="EMBL" id="OGM15612.1"/>
    </source>
</evidence>
<dbReference type="AlphaFoldDB" id="A0A1F7XKP2"/>
<evidence type="ECO:0000256" key="3">
    <source>
        <dbReference type="ARBA" id="ARBA00022676"/>
    </source>
</evidence>
<evidence type="ECO:0000256" key="7">
    <source>
        <dbReference type="ARBA" id="ARBA00023136"/>
    </source>
</evidence>
<keyword evidence="4" id="KW-0808">Transferase</keyword>
<dbReference type="EMBL" id="MGFX01000002">
    <property type="protein sequence ID" value="OGM15612.1"/>
    <property type="molecule type" value="Genomic_DNA"/>
</dbReference>
<keyword evidence="7 8" id="KW-0472">Membrane</keyword>
<dbReference type="InterPro" id="IPR050297">
    <property type="entry name" value="LipidA_mod_glycosyltrf_83"/>
</dbReference>
<keyword evidence="6 8" id="KW-1133">Transmembrane helix</keyword>